<keyword evidence="2" id="KW-1185">Reference proteome</keyword>
<reference evidence="1" key="1">
    <citation type="submission" date="2022-08" db="EMBL/GenBank/DDBJ databases">
        <authorList>
            <person name="Kallberg Y."/>
            <person name="Tangrot J."/>
            <person name="Rosling A."/>
        </authorList>
    </citation>
    <scope>NUCLEOTIDE SEQUENCE</scope>
    <source>
        <strain evidence="1">Wild A</strain>
    </source>
</reference>
<gene>
    <name evidence="1" type="ORF">FWILDA_LOCUS7852</name>
</gene>
<dbReference type="AlphaFoldDB" id="A0A9W4X0B6"/>
<evidence type="ECO:0000313" key="1">
    <source>
        <dbReference type="EMBL" id="CAI2176972.1"/>
    </source>
</evidence>
<sequence length="89" mass="10007">MLSSLPNLHIFRHLPKVAVNFGTLVNTTVSSKEAVHRLYGGLDTRYNEVNNLFINVACDAKLCKLLNSWYIETPLLQADTEDSKIESNT</sequence>
<evidence type="ECO:0000313" key="2">
    <source>
        <dbReference type="Proteomes" id="UP001153678"/>
    </source>
</evidence>
<proteinExistence type="predicted"/>
<dbReference type="Proteomes" id="UP001153678">
    <property type="component" value="Unassembled WGS sequence"/>
</dbReference>
<organism evidence="1 2">
    <name type="scientific">Funneliformis geosporum</name>
    <dbReference type="NCBI Taxonomy" id="1117311"/>
    <lineage>
        <taxon>Eukaryota</taxon>
        <taxon>Fungi</taxon>
        <taxon>Fungi incertae sedis</taxon>
        <taxon>Mucoromycota</taxon>
        <taxon>Glomeromycotina</taxon>
        <taxon>Glomeromycetes</taxon>
        <taxon>Glomerales</taxon>
        <taxon>Glomeraceae</taxon>
        <taxon>Funneliformis</taxon>
    </lineage>
</organism>
<comment type="caution">
    <text evidence="1">The sequence shown here is derived from an EMBL/GenBank/DDBJ whole genome shotgun (WGS) entry which is preliminary data.</text>
</comment>
<dbReference type="EMBL" id="CAMKVN010001588">
    <property type="protein sequence ID" value="CAI2176972.1"/>
    <property type="molecule type" value="Genomic_DNA"/>
</dbReference>
<accession>A0A9W4X0B6</accession>
<protein>
    <submittedName>
        <fullName evidence="1">18777_t:CDS:1</fullName>
    </submittedName>
</protein>
<dbReference type="OrthoDB" id="2334628at2759"/>
<name>A0A9W4X0B6_9GLOM</name>